<dbReference type="STRING" id="309807.SRU_2749"/>
<dbReference type="Proteomes" id="UP000008674">
    <property type="component" value="Chromosome"/>
</dbReference>
<dbReference type="EMBL" id="CP000159">
    <property type="protein sequence ID" value="ABC44125.1"/>
    <property type="molecule type" value="Genomic_DNA"/>
</dbReference>
<organism evidence="5 6">
    <name type="scientific">Salinibacter ruber (strain DSM 13855 / M31)</name>
    <dbReference type="NCBI Taxonomy" id="309807"/>
    <lineage>
        <taxon>Bacteria</taxon>
        <taxon>Pseudomonadati</taxon>
        <taxon>Rhodothermota</taxon>
        <taxon>Rhodothermia</taxon>
        <taxon>Rhodothermales</taxon>
        <taxon>Salinibacteraceae</taxon>
        <taxon>Salinibacter</taxon>
    </lineage>
</organism>
<evidence type="ECO:0000259" key="4">
    <source>
        <dbReference type="Pfam" id="PF17162"/>
    </source>
</evidence>
<dbReference type="eggNOG" id="COG5549">
    <property type="taxonomic scope" value="Bacteria"/>
</dbReference>
<name>Q2RYZ0_SALRD</name>
<dbReference type="SUPFAM" id="SSF55486">
    <property type="entry name" value="Metalloproteases ('zincins'), catalytic domain"/>
    <property type="match status" value="1"/>
</dbReference>
<evidence type="ECO:0000259" key="3">
    <source>
        <dbReference type="Pfam" id="PF17148"/>
    </source>
</evidence>
<dbReference type="Pfam" id="PF16313">
    <property type="entry name" value="DUF4953"/>
    <property type="match status" value="1"/>
</dbReference>
<evidence type="ECO:0008006" key="7">
    <source>
        <dbReference type="Google" id="ProtNLM"/>
    </source>
</evidence>
<accession>Q2RYZ0</accession>
<dbReference type="InterPro" id="IPR024079">
    <property type="entry name" value="MetalloPept_cat_dom_sf"/>
</dbReference>
<dbReference type="InterPro" id="IPR034032">
    <property type="entry name" value="Zn_MMP-like_bac"/>
</dbReference>
<sequence>MAASFQTPSVGPGSVWGGLKGLSTSALHRRFARPFCAARHGPRSHSSLLRAIHGSAPLGVCFRRLRVALCDRLRSFFNEPGPPPRNDGPSFSLYALPPPCSAMSSTFSARGPLLTAAVLLVGLLAGCASSQSATAPSPDDSGQAQSPAQNETGENGLKPFGDVVPDTARTDPGLLTTHRFDGKLYVEIPDSLIGRELLMVSRAAQTPDGFGYGGEKTATQVLRWQRRGDQLYLRVVSHEDMAQEDDPVYQAVQNSNLEPIIQSFSIEALNEDSTGVVAEVTDLFTSDVPSLGIPSAAREEYRVRRLDGDRTYIKGVESFPENTDIEAVLTYQAENPPSNASTKTLTVSMNHSMVLLPKEPMQPRLCDDRVGYFSVERVNYSSDEQRATEACFITRWKLEPKDPEAYARGELVEPKEPIVYYIDPATPKKWRPYLKQGVEAWQSTFREAGFKNAIIAKDPPSAEEDSTFDPDDIRYSTIRYFASEVQNAYGPHVHDPRSGEILESDIGWYHNVMNLLRNWYFVQTAAVNPEARKPVFSTEVMGKLVRFVAAHEVGHTLGLPHNMGSSNAVPVDSLRSPSYTADHGTAPSIMDYARFNYVAQPGDGVENFLPRIGTYDEWAVRWGYTKRPTGSPEEQAQTLDEMILEHTDDPRYFFGASGSIDPRSQSEDLGRDAMEASRLGIANLKRILPNLIQWTSRDGEGYATLEELYGAVVNQWRRYMGHVSQHLGGVHETPKTYGQEGPVYEPVSATDQERAVDFLLTHAFETPTWMVEADVLRRIEHAGALERVREAQVGVLDGVLDPERMARMLEAEAMSEDDVYGVGDLFGDLRGGVWAELESGSVIDPYRRNLQRGYLERLDYLMTAEVEAPPPEYQQYIDYTPVDVSQSDIRPYVRAELKTLRDDVQQGLRRTTDETTEMHLQDVLARIDQTLNGTEDADA</sequence>
<dbReference type="Pfam" id="PF17162">
    <property type="entry name" value="DUF5118"/>
    <property type="match status" value="1"/>
</dbReference>
<dbReference type="PATRIC" id="fig|309807.25.peg.2864"/>
<dbReference type="AlphaFoldDB" id="Q2RYZ0"/>
<protein>
    <recommendedName>
        <fullName evidence="7">Zinc-dependent metalloprotease</fullName>
    </recommendedName>
</protein>
<dbReference type="InterPro" id="IPR033413">
    <property type="entry name" value="DUF5117"/>
</dbReference>
<dbReference type="OrthoDB" id="9776599at2"/>
<evidence type="ECO:0000259" key="2">
    <source>
        <dbReference type="Pfam" id="PF16313"/>
    </source>
</evidence>
<proteinExistence type="predicted"/>
<feature type="compositionally biased region" description="Polar residues" evidence="1">
    <location>
        <begin position="131"/>
        <end position="153"/>
    </location>
</feature>
<feature type="domain" description="DUF5118" evidence="4">
    <location>
        <begin position="158"/>
        <end position="206"/>
    </location>
</feature>
<evidence type="ECO:0000256" key="1">
    <source>
        <dbReference type="SAM" id="MobiDB-lite"/>
    </source>
</evidence>
<feature type="domain" description="EcxA zinc-binding" evidence="2">
    <location>
        <begin position="534"/>
        <end position="838"/>
    </location>
</feature>
<keyword evidence="6" id="KW-1185">Reference proteome</keyword>
<dbReference type="PANTHER" id="PTHR38478:SF1">
    <property type="entry name" value="ZINC DEPENDENT METALLOPROTEASE DOMAIN LIPOPROTEIN"/>
    <property type="match status" value="1"/>
</dbReference>
<dbReference type="EnsemblBacteria" id="ABC44125">
    <property type="protein sequence ID" value="ABC44125"/>
    <property type="gene ID" value="SRU_2749"/>
</dbReference>
<dbReference type="GO" id="GO:0008237">
    <property type="term" value="F:metallopeptidase activity"/>
    <property type="evidence" value="ECO:0007669"/>
    <property type="project" value="InterPro"/>
</dbReference>
<dbReference type="InterPro" id="IPR032534">
    <property type="entry name" value="EcxA_zinc-bd"/>
</dbReference>
<dbReference type="Pfam" id="PF17148">
    <property type="entry name" value="DUF5117"/>
    <property type="match status" value="1"/>
</dbReference>
<dbReference type="HOGENOM" id="CLU_008630_1_0_10"/>
<evidence type="ECO:0000313" key="6">
    <source>
        <dbReference type="Proteomes" id="UP000008674"/>
    </source>
</evidence>
<feature type="domain" description="DUF5117" evidence="3">
    <location>
        <begin position="214"/>
        <end position="401"/>
    </location>
</feature>
<dbReference type="Gene3D" id="3.40.390.10">
    <property type="entry name" value="Collagenase (Catalytic Domain)"/>
    <property type="match status" value="1"/>
</dbReference>
<dbReference type="CDD" id="cd04276">
    <property type="entry name" value="ZnMc_MMP_like_2"/>
    <property type="match status" value="1"/>
</dbReference>
<evidence type="ECO:0000313" key="5">
    <source>
        <dbReference type="EMBL" id="ABC44125.1"/>
    </source>
</evidence>
<reference evidence="5 6" key="1">
    <citation type="journal article" date="2005" name="Proc. Natl. Acad. Sci. U.S.A.">
        <title>The genome of Salinibacter ruber: convergence and gene exchange among hyperhalophilic bacteria and archaea.</title>
        <authorList>
            <person name="Mongodin E.F."/>
            <person name="Nelson K.E."/>
            <person name="Daugherty S."/>
            <person name="Deboy R.T."/>
            <person name="Wister J."/>
            <person name="Khouri H."/>
            <person name="Weidman J."/>
            <person name="Walsh D.A."/>
            <person name="Papke R.T."/>
            <person name="Sanchez Perez G."/>
            <person name="Sharma A.K."/>
            <person name="Nesbo C.L."/>
            <person name="MacLeod D."/>
            <person name="Bapteste E."/>
            <person name="Doolittle W.F."/>
            <person name="Charlebois R.L."/>
            <person name="Legault B."/>
            <person name="Rodriguez-Valera F."/>
        </authorList>
    </citation>
    <scope>NUCLEOTIDE SEQUENCE [LARGE SCALE GENOMIC DNA]</scope>
    <source>
        <strain evidence="6">DSM 13855 / CECT 5946 / M31</strain>
    </source>
</reference>
<dbReference type="KEGG" id="sru:SRU_2749"/>
<dbReference type="PANTHER" id="PTHR38478">
    <property type="entry name" value="PEPTIDASE M1A AND M12B"/>
    <property type="match status" value="1"/>
</dbReference>
<gene>
    <name evidence="5" type="ordered locus">SRU_2749</name>
</gene>
<dbReference type="InterPro" id="IPR033428">
    <property type="entry name" value="DUF5118"/>
</dbReference>
<feature type="region of interest" description="Disordered" evidence="1">
    <location>
        <begin position="131"/>
        <end position="170"/>
    </location>
</feature>